<dbReference type="GO" id="GO:0001517">
    <property type="term" value="F:N-acetylglucosamine 6-O-sulfotransferase activity"/>
    <property type="evidence" value="ECO:0007669"/>
    <property type="project" value="TreeGrafter"/>
</dbReference>
<keyword evidence="1" id="KW-0735">Signal-anchor</keyword>
<protein>
    <recommendedName>
        <fullName evidence="1">Hexosyltransferase</fullName>
        <ecNumber evidence="1">2.4.1.-</ecNumber>
    </recommendedName>
</protein>
<dbReference type="GO" id="GO:0006044">
    <property type="term" value="P:N-acetylglucosamine metabolic process"/>
    <property type="evidence" value="ECO:0007669"/>
    <property type="project" value="TreeGrafter"/>
</dbReference>
<name>E4Y3Z8_OIKDI</name>
<reference evidence="2" key="1">
    <citation type="journal article" date="2010" name="Science">
        <title>Plasticity of animal genome architecture unmasked by rapid evolution of a pelagic tunicate.</title>
        <authorList>
            <person name="Denoeud F."/>
            <person name="Henriet S."/>
            <person name="Mungpakdee S."/>
            <person name="Aury J.M."/>
            <person name="Da Silva C."/>
            <person name="Brinkmann H."/>
            <person name="Mikhaleva J."/>
            <person name="Olsen L.C."/>
            <person name="Jubin C."/>
            <person name="Canestro C."/>
            <person name="Bouquet J.M."/>
            <person name="Danks G."/>
            <person name="Poulain J."/>
            <person name="Campsteijn C."/>
            <person name="Adamski M."/>
            <person name="Cross I."/>
            <person name="Yadetie F."/>
            <person name="Muffato M."/>
            <person name="Louis A."/>
            <person name="Butcher S."/>
            <person name="Tsagkogeorga G."/>
            <person name="Konrad A."/>
            <person name="Singh S."/>
            <person name="Jensen M.F."/>
            <person name="Cong E.H."/>
            <person name="Eikeseth-Otteraa H."/>
            <person name="Noel B."/>
            <person name="Anthouard V."/>
            <person name="Porcel B.M."/>
            <person name="Kachouri-Lafond R."/>
            <person name="Nishino A."/>
            <person name="Ugolini M."/>
            <person name="Chourrout P."/>
            <person name="Nishida H."/>
            <person name="Aasland R."/>
            <person name="Huzurbazar S."/>
            <person name="Westhof E."/>
            <person name="Delsuc F."/>
            <person name="Lehrach H."/>
            <person name="Reinhardt R."/>
            <person name="Weissenbach J."/>
            <person name="Roy S.W."/>
            <person name="Artiguenave F."/>
            <person name="Postlethwait J.H."/>
            <person name="Manak J.R."/>
            <person name="Thompson E.M."/>
            <person name="Jaillon O."/>
            <person name="Du Pasquier L."/>
            <person name="Boudinot P."/>
            <person name="Liberles D.A."/>
            <person name="Volff J.N."/>
            <person name="Philippe H."/>
            <person name="Lenhard B."/>
            <person name="Roest Crollius H."/>
            <person name="Wincker P."/>
            <person name="Chourrout D."/>
        </authorList>
    </citation>
    <scope>NUCLEOTIDE SEQUENCE [LARGE SCALE GENOMIC DNA]</scope>
</reference>
<dbReference type="SUPFAM" id="SSF52540">
    <property type="entry name" value="P-loop containing nucleoside triphosphate hydrolases"/>
    <property type="match status" value="1"/>
</dbReference>
<dbReference type="EC" id="2.4.1.-" evidence="1"/>
<dbReference type="Gene3D" id="3.90.550.10">
    <property type="entry name" value="Spore Coat Polysaccharide Biosynthesis Protein SpsA, Chain A"/>
    <property type="match status" value="1"/>
</dbReference>
<keyword evidence="1" id="KW-0333">Golgi apparatus</keyword>
<dbReference type="EMBL" id="FN654275">
    <property type="protein sequence ID" value="CBY30396.1"/>
    <property type="molecule type" value="Genomic_DNA"/>
</dbReference>
<sequence length="610" mass="70640">MTLNHMLYQCVTSDMVARLRSFYELSRWHLTMFSNKFSRSLFLNEPTPLITAFEKQSTRSVTLIVPLYGRLDNFKRFMGVYKNLINTDKELKVIVALSGNVTEQFALTDVAQQALLPNDLNRSNFRVVTCNVPFKKANCLQNAINILEEKDLFFVYDVDLVIDKGFVERIRAVAETEVYFPILMSQFEADKNNWPIVSETSGYWRTWGVGPVAMTKETYDHSARYNQTISGWGNEDTELYENFINKKIKFLRSRDPGIFHPWHSKNCDGLPKESGQYGACVKVNLEHKMNLQKLGNTHLKKRSHFLEFLETDQMIVSPPMPINKKKAVLLLTFGKSGDDYIGEIFNNHEEAFYIYEPIHPLYKLGFKSTSILPRLNLLGDQLACKFENQYDQRLSWAKYSQNINSDQRLDHHGNFPFRSKHKKLCAPPFCHADFSNDLKKCETTCPPASVEQLKSSCEPLVTVTKVIRFVEIEKIKSMAVRWNLDLKILFLARDPRAILEERIPKSSSNFPPYAATNDKINSMEFVCKHTENILKMIQNDPWLNSRSHILRFEDFVSNKEKEVSQILTHAGLRSDARVNEYVEKVQIDPKVTNSWKENLQSRKSSKNFSS</sequence>
<dbReference type="GO" id="GO:0032580">
    <property type="term" value="C:Golgi cisterna membrane"/>
    <property type="evidence" value="ECO:0007669"/>
    <property type="project" value="UniProtKB-SubCell"/>
</dbReference>
<comment type="similarity">
    <text evidence="1">Belongs to the chondroitin N-acetylgalactosaminyltransferase family.</text>
</comment>
<evidence type="ECO:0000313" key="2">
    <source>
        <dbReference type="EMBL" id="CBY30396.1"/>
    </source>
</evidence>
<dbReference type="AlphaFoldDB" id="E4Y3Z8"/>
<dbReference type="InterPro" id="IPR008428">
    <property type="entry name" value="Chond_GalNAc"/>
</dbReference>
<dbReference type="InterPro" id="IPR027417">
    <property type="entry name" value="P-loop_NTPase"/>
</dbReference>
<dbReference type="Proteomes" id="UP000011014">
    <property type="component" value="Unassembled WGS sequence"/>
</dbReference>
<dbReference type="InterPro" id="IPR051135">
    <property type="entry name" value="Gal/GlcNAc/GalNAc_ST"/>
</dbReference>
<organism evidence="2">
    <name type="scientific">Oikopleura dioica</name>
    <name type="common">Tunicate</name>
    <dbReference type="NCBI Taxonomy" id="34765"/>
    <lineage>
        <taxon>Eukaryota</taxon>
        <taxon>Metazoa</taxon>
        <taxon>Chordata</taxon>
        <taxon>Tunicata</taxon>
        <taxon>Appendicularia</taxon>
        <taxon>Copelata</taxon>
        <taxon>Oikopleuridae</taxon>
        <taxon>Oikopleura</taxon>
    </lineage>
</organism>
<dbReference type="PANTHER" id="PTHR10704:SF44">
    <property type="entry name" value="LD35051P-RELATED"/>
    <property type="match status" value="1"/>
</dbReference>
<dbReference type="GO" id="GO:0008376">
    <property type="term" value="F:acetylgalactosaminyltransferase activity"/>
    <property type="evidence" value="ECO:0007669"/>
    <property type="project" value="InterPro"/>
</dbReference>
<comment type="subcellular location">
    <subcellularLocation>
        <location evidence="1">Golgi apparatus</location>
        <location evidence="1">Golgi stack membrane</location>
        <topology evidence="1">Single-pass type II membrane protein</topology>
    </subcellularLocation>
</comment>
<gene>
    <name evidence="2" type="ORF">GSOID_T00018262001</name>
</gene>
<dbReference type="Gene3D" id="3.40.50.300">
    <property type="entry name" value="P-loop containing nucleotide triphosphate hydrolases"/>
    <property type="match status" value="1"/>
</dbReference>
<dbReference type="GO" id="GO:0006790">
    <property type="term" value="P:sulfur compound metabolic process"/>
    <property type="evidence" value="ECO:0007669"/>
    <property type="project" value="TreeGrafter"/>
</dbReference>
<keyword evidence="1" id="KW-0812">Transmembrane</keyword>
<dbReference type="Pfam" id="PF05679">
    <property type="entry name" value="CHGN"/>
    <property type="match status" value="1"/>
</dbReference>
<keyword evidence="1" id="KW-0808">Transferase</keyword>
<accession>E4Y3Z8</accession>
<evidence type="ECO:0000256" key="1">
    <source>
        <dbReference type="RuleBase" id="RU364016"/>
    </source>
</evidence>
<dbReference type="InterPro" id="IPR029044">
    <property type="entry name" value="Nucleotide-diphossugar_trans"/>
</dbReference>
<dbReference type="SUPFAM" id="SSF53448">
    <property type="entry name" value="Nucleotide-diphospho-sugar transferases"/>
    <property type="match status" value="1"/>
</dbReference>
<dbReference type="PANTHER" id="PTHR10704">
    <property type="entry name" value="CARBOHYDRATE SULFOTRANSFERASE"/>
    <property type="match status" value="1"/>
</dbReference>
<proteinExistence type="inferred from homology"/>